<keyword evidence="1" id="KW-0646">Protease inhibitor</keyword>
<dbReference type="Proteomes" id="UP001328107">
    <property type="component" value="Unassembled WGS sequence"/>
</dbReference>
<feature type="non-terminal residue" evidence="5">
    <location>
        <position position="1"/>
    </location>
</feature>
<evidence type="ECO:0000256" key="3">
    <source>
        <dbReference type="ARBA" id="ARBA00023157"/>
    </source>
</evidence>
<dbReference type="SUPFAM" id="SSF57567">
    <property type="entry name" value="Serine protease inhibitors"/>
    <property type="match status" value="1"/>
</dbReference>
<keyword evidence="6" id="KW-1185">Reference proteome</keyword>
<dbReference type="AlphaFoldDB" id="A0AAN4ZGA0"/>
<gene>
    <name evidence="5" type="ORF">PMAYCL1PPCAC_09119</name>
</gene>
<organism evidence="5 6">
    <name type="scientific">Pristionchus mayeri</name>
    <dbReference type="NCBI Taxonomy" id="1317129"/>
    <lineage>
        <taxon>Eukaryota</taxon>
        <taxon>Metazoa</taxon>
        <taxon>Ecdysozoa</taxon>
        <taxon>Nematoda</taxon>
        <taxon>Chromadorea</taxon>
        <taxon>Rhabditida</taxon>
        <taxon>Rhabditina</taxon>
        <taxon>Diplogasteromorpha</taxon>
        <taxon>Diplogasteroidea</taxon>
        <taxon>Neodiplogasteridae</taxon>
        <taxon>Pristionchus</taxon>
    </lineage>
</organism>
<evidence type="ECO:0000313" key="6">
    <source>
        <dbReference type="Proteomes" id="UP001328107"/>
    </source>
</evidence>
<evidence type="ECO:0000256" key="1">
    <source>
        <dbReference type="ARBA" id="ARBA00022690"/>
    </source>
</evidence>
<sequence>LSTVPYGHGITITPVCTHANEAYNPCGSACPPTCATKDTPQICTQQCVAEFQCNTGFYRAANGECLTYAQCS</sequence>
<feature type="domain" description="TIL" evidence="4">
    <location>
        <begin position="18"/>
        <end position="71"/>
    </location>
</feature>
<keyword evidence="3" id="KW-1015">Disulfide bond</keyword>
<reference evidence="6" key="1">
    <citation type="submission" date="2022-10" db="EMBL/GenBank/DDBJ databases">
        <title>Genome assembly of Pristionchus species.</title>
        <authorList>
            <person name="Yoshida K."/>
            <person name="Sommer R.J."/>
        </authorList>
    </citation>
    <scope>NUCLEOTIDE SEQUENCE [LARGE SCALE GENOMIC DNA]</scope>
    <source>
        <strain evidence="6">RS5460</strain>
    </source>
</reference>
<proteinExistence type="predicted"/>
<accession>A0AAN4ZGA0</accession>
<dbReference type="EMBL" id="BTRK01000002">
    <property type="protein sequence ID" value="GMR38924.1"/>
    <property type="molecule type" value="Genomic_DNA"/>
</dbReference>
<evidence type="ECO:0000259" key="4">
    <source>
        <dbReference type="Pfam" id="PF01826"/>
    </source>
</evidence>
<evidence type="ECO:0000313" key="5">
    <source>
        <dbReference type="EMBL" id="GMR38924.1"/>
    </source>
</evidence>
<comment type="caution">
    <text evidence="5">The sequence shown here is derived from an EMBL/GenBank/DDBJ whole genome shotgun (WGS) entry which is preliminary data.</text>
</comment>
<dbReference type="InterPro" id="IPR051368">
    <property type="entry name" value="SerProtInhib-TIL_Domain"/>
</dbReference>
<dbReference type="PANTHER" id="PTHR23259:SF70">
    <property type="entry name" value="ACCESSORY GLAND PROTEIN ACP62F-RELATED"/>
    <property type="match status" value="1"/>
</dbReference>
<dbReference type="CDD" id="cd19941">
    <property type="entry name" value="TIL"/>
    <property type="match status" value="1"/>
</dbReference>
<dbReference type="Gene3D" id="2.10.25.10">
    <property type="entry name" value="Laminin"/>
    <property type="match status" value="1"/>
</dbReference>
<name>A0AAN4ZGA0_9BILA</name>
<keyword evidence="2" id="KW-0722">Serine protease inhibitor</keyword>
<dbReference type="PANTHER" id="PTHR23259">
    <property type="entry name" value="RIDDLE"/>
    <property type="match status" value="1"/>
</dbReference>
<feature type="non-terminal residue" evidence="5">
    <location>
        <position position="72"/>
    </location>
</feature>
<evidence type="ECO:0000256" key="2">
    <source>
        <dbReference type="ARBA" id="ARBA00022900"/>
    </source>
</evidence>
<dbReference type="GO" id="GO:0004867">
    <property type="term" value="F:serine-type endopeptidase inhibitor activity"/>
    <property type="evidence" value="ECO:0007669"/>
    <property type="project" value="UniProtKB-KW"/>
</dbReference>
<dbReference type="InterPro" id="IPR036084">
    <property type="entry name" value="Ser_inhib-like_sf"/>
</dbReference>
<dbReference type="InterPro" id="IPR002919">
    <property type="entry name" value="TIL_dom"/>
</dbReference>
<dbReference type="Pfam" id="PF01826">
    <property type="entry name" value="TIL"/>
    <property type="match status" value="1"/>
</dbReference>
<protein>
    <recommendedName>
        <fullName evidence="4">TIL domain-containing protein</fullName>
    </recommendedName>
</protein>